<dbReference type="InterPro" id="IPR036593">
    <property type="entry name" value="CPE0013-like_sf"/>
</dbReference>
<dbReference type="PANTHER" id="PTHR39450:SF1">
    <property type="entry name" value="DUF1667 DOMAIN-CONTAINING PROTEIN"/>
    <property type="match status" value="1"/>
</dbReference>
<accession>R4JYN7</accession>
<dbReference type="KEGG" id="cpas:Clopa_0925"/>
<evidence type="ECO:0000313" key="1">
    <source>
        <dbReference type="EMBL" id="AGK95942.1"/>
    </source>
</evidence>
<dbReference type="STRING" id="86416.Clopa_0925"/>
<dbReference type="HOGENOM" id="CLU_148086_0_0_9"/>
<gene>
    <name evidence="1" type="ORF">Clopa_0925</name>
</gene>
<dbReference type="Pfam" id="PF07892">
    <property type="entry name" value="DUF1667"/>
    <property type="match status" value="1"/>
</dbReference>
<dbReference type="eggNOG" id="COG3862">
    <property type="taxonomic scope" value="Bacteria"/>
</dbReference>
<dbReference type="PATRIC" id="fig|86416.3.peg.915"/>
<dbReference type="RefSeq" id="WP_015614266.1">
    <property type="nucleotide sequence ID" value="NC_021182.1"/>
</dbReference>
<evidence type="ECO:0000313" key="2">
    <source>
        <dbReference type="Proteomes" id="UP000013523"/>
    </source>
</evidence>
<reference evidence="1 2" key="1">
    <citation type="submission" date="2012-01" db="EMBL/GenBank/DDBJ databases">
        <title>Complete sequence of chromosome of Clostridium pasteurianum BC1.</title>
        <authorList>
            <consortium name="US DOE Joint Genome Institute"/>
            <person name="Lucas S."/>
            <person name="Han J."/>
            <person name="Lapidus A."/>
            <person name="Cheng J.-F."/>
            <person name="Goodwin L."/>
            <person name="Pitluck S."/>
            <person name="Peters L."/>
            <person name="Mikhailova N."/>
            <person name="Teshima H."/>
            <person name="Detter J.C."/>
            <person name="Han C."/>
            <person name="Tapia R."/>
            <person name="Land M."/>
            <person name="Hauser L."/>
            <person name="Kyrpides N."/>
            <person name="Ivanova N."/>
            <person name="Pagani I."/>
            <person name="Dunn J."/>
            <person name="Taghavi S."/>
            <person name="Francis A."/>
            <person name="van der Lelie D."/>
            <person name="Woyke T."/>
        </authorList>
    </citation>
    <scope>NUCLEOTIDE SEQUENCE [LARGE SCALE GENOMIC DNA]</scope>
    <source>
        <strain evidence="1 2">BC1</strain>
    </source>
</reference>
<dbReference type="SUPFAM" id="SSF160148">
    <property type="entry name" value="CPE0013-like"/>
    <property type="match status" value="1"/>
</dbReference>
<evidence type="ECO:0008006" key="3">
    <source>
        <dbReference type="Google" id="ProtNLM"/>
    </source>
</evidence>
<dbReference type="EMBL" id="CP003261">
    <property type="protein sequence ID" value="AGK95942.1"/>
    <property type="molecule type" value="Genomic_DNA"/>
</dbReference>
<dbReference type="Gene3D" id="3.10.530.10">
    <property type="entry name" value="CPE0013-like"/>
    <property type="match status" value="1"/>
</dbReference>
<keyword evidence="2" id="KW-1185">Reference proteome</keyword>
<dbReference type="AlphaFoldDB" id="R4JYN7"/>
<dbReference type="SUPFAM" id="SSF53706">
    <property type="entry name" value="Formate dehydrogenase/DMSO reductase, domains 1-3"/>
    <property type="match status" value="1"/>
</dbReference>
<sequence>MSEERQLTCIGCPRGCSLKVYLEGTTVKNVTGNACNRGYVYGEKECTNPTRIVTSCVKVKDGVENVVSVKTEQDIPKGKIFQCLEALKDVVVEAPVAINDIIIRDVADTGINIIATKNVDAK</sequence>
<dbReference type="InterPro" id="IPR012460">
    <property type="entry name" value="DUF1667"/>
</dbReference>
<name>R4JYN7_CLOPA</name>
<protein>
    <recommendedName>
        <fullName evidence="3">DUF1667 domain-containing protein</fullName>
    </recommendedName>
</protein>
<proteinExistence type="predicted"/>
<organism evidence="1 2">
    <name type="scientific">Clostridium pasteurianum BC1</name>
    <dbReference type="NCBI Taxonomy" id="86416"/>
    <lineage>
        <taxon>Bacteria</taxon>
        <taxon>Bacillati</taxon>
        <taxon>Bacillota</taxon>
        <taxon>Clostridia</taxon>
        <taxon>Eubacteriales</taxon>
        <taxon>Clostridiaceae</taxon>
        <taxon>Clostridium</taxon>
    </lineage>
</organism>
<dbReference type="PANTHER" id="PTHR39450">
    <property type="entry name" value="MOLYBDOPTERIN OXIDOREDUCTASE, 4FE-4S CLUSTER-BINDING SUBUNIT"/>
    <property type="match status" value="1"/>
</dbReference>
<dbReference type="OrthoDB" id="9811531at2"/>
<dbReference type="Proteomes" id="UP000013523">
    <property type="component" value="Chromosome"/>
</dbReference>